<keyword evidence="5" id="KW-0012">Acyltransferase</keyword>
<dbReference type="AlphaFoldDB" id="A0A7H9CP89"/>
<dbReference type="RefSeq" id="WP_179975161.1">
    <property type="nucleotide sequence ID" value="NZ_CP049075.1"/>
</dbReference>
<dbReference type="GO" id="GO:0030170">
    <property type="term" value="F:pyridoxal phosphate binding"/>
    <property type="evidence" value="ECO:0007669"/>
    <property type="project" value="InterPro"/>
</dbReference>
<evidence type="ECO:0000313" key="5">
    <source>
        <dbReference type="EMBL" id="QLI06064.1"/>
    </source>
</evidence>
<name>A0A7H9CP89_9BACT</name>
<protein>
    <submittedName>
        <fullName evidence="5">8-amino-7-oxononanoate synthase</fullName>
        <ecNumber evidence="5">2.3.1.47</ecNumber>
    </submittedName>
</protein>
<dbReference type="EC" id="2.3.1.47" evidence="5"/>
<evidence type="ECO:0000256" key="1">
    <source>
        <dbReference type="ARBA" id="ARBA00001933"/>
    </source>
</evidence>
<keyword evidence="2 5" id="KW-0808">Transferase</keyword>
<dbReference type="PANTHER" id="PTHR13693:SF100">
    <property type="entry name" value="8-AMINO-7-OXONONANOATE SYNTHASE"/>
    <property type="match status" value="1"/>
</dbReference>
<dbReference type="InterPro" id="IPR004839">
    <property type="entry name" value="Aminotransferase_I/II_large"/>
</dbReference>
<dbReference type="SUPFAM" id="SSF53383">
    <property type="entry name" value="PLP-dependent transferases"/>
    <property type="match status" value="1"/>
</dbReference>
<dbReference type="InterPro" id="IPR050087">
    <property type="entry name" value="AON_synthase_class-II"/>
</dbReference>
<comment type="cofactor">
    <cofactor evidence="1">
        <name>pyridoxal 5'-phosphate</name>
        <dbReference type="ChEBI" id="CHEBI:597326"/>
    </cofactor>
</comment>
<evidence type="ECO:0000256" key="2">
    <source>
        <dbReference type="ARBA" id="ARBA00022679"/>
    </source>
</evidence>
<gene>
    <name evidence="5" type="primary">bioF</name>
    <name evidence="5" type="ORF">CINF_1589</name>
</gene>
<evidence type="ECO:0000313" key="6">
    <source>
        <dbReference type="Proteomes" id="UP000509414"/>
    </source>
</evidence>
<accession>A0A7H9CP89</accession>
<dbReference type="GO" id="GO:0008710">
    <property type="term" value="F:8-amino-7-oxononanoate synthase activity"/>
    <property type="evidence" value="ECO:0007669"/>
    <property type="project" value="UniProtKB-EC"/>
</dbReference>
<proteinExistence type="predicted"/>
<dbReference type="InterPro" id="IPR015424">
    <property type="entry name" value="PyrdxlP-dep_Trfase"/>
</dbReference>
<dbReference type="Proteomes" id="UP000509414">
    <property type="component" value="Chromosome"/>
</dbReference>
<dbReference type="KEGG" id="cinf:CINF_1589"/>
<dbReference type="InterPro" id="IPR015422">
    <property type="entry name" value="PyrdxlP-dep_Trfase_small"/>
</dbReference>
<dbReference type="Gene3D" id="3.40.640.10">
    <property type="entry name" value="Type I PLP-dependent aspartate aminotransferase-like (Major domain)"/>
    <property type="match status" value="1"/>
</dbReference>
<keyword evidence="6" id="KW-1185">Reference proteome</keyword>
<feature type="domain" description="Aminotransferase class I/classII large" evidence="4">
    <location>
        <begin position="38"/>
        <end position="356"/>
    </location>
</feature>
<dbReference type="PANTHER" id="PTHR13693">
    <property type="entry name" value="CLASS II AMINOTRANSFERASE/8-AMINO-7-OXONONANOATE SYNTHASE"/>
    <property type="match status" value="1"/>
</dbReference>
<evidence type="ECO:0000259" key="4">
    <source>
        <dbReference type="Pfam" id="PF00155"/>
    </source>
</evidence>
<dbReference type="EMBL" id="CP049075">
    <property type="protein sequence ID" value="QLI06064.1"/>
    <property type="molecule type" value="Genomic_DNA"/>
</dbReference>
<keyword evidence="3" id="KW-0663">Pyridoxal phosphate</keyword>
<evidence type="ECO:0000256" key="3">
    <source>
        <dbReference type="ARBA" id="ARBA00022898"/>
    </source>
</evidence>
<dbReference type="InterPro" id="IPR015421">
    <property type="entry name" value="PyrdxlP-dep_Trfase_major"/>
</dbReference>
<dbReference type="GO" id="GO:0009102">
    <property type="term" value="P:biotin biosynthetic process"/>
    <property type="evidence" value="ECO:0007669"/>
    <property type="project" value="TreeGrafter"/>
</dbReference>
<organism evidence="5 6">
    <name type="scientific">Candidatus Campylobacter infans</name>
    <dbReference type="NCBI Taxonomy" id="2561898"/>
    <lineage>
        <taxon>Bacteria</taxon>
        <taxon>Pseudomonadati</taxon>
        <taxon>Campylobacterota</taxon>
        <taxon>Epsilonproteobacteria</taxon>
        <taxon>Campylobacterales</taxon>
        <taxon>Campylobacteraceae</taxon>
        <taxon>Campylobacter</taxon>
    </lineage>
</organism>
<sequence>MLKQKTLQNLNFNATNPNFRELKNTKISSRFIYQNGQKLLNLASNDYLGIASDKSLRDEFLNNLSDECFFGSGASRLIYSPSYDYGELESKFQKLFKNKKALIFNSGYSANLATINALNDENTLFLADKLIHASMIDALKMANFKRFKHNDTNELENLLKKYRAKFKRIIILCEGLYSMDGDYANLADFKHLANEWGALLFVDEAHSFFSLHELGECDACGISSDFMLITFSKALGGMGAAILCDENTKNLLVNTARSLIYSTALAPINIAWTKFILSKDFSQRRKNLAKNIELLGLNNSAISPVLCQDSQHALCASKMLAKHGYFIPAIRPPSVKQARLRISLRADILEAEILKLRELLGEI</sequence>
<dbReference type="Pfam" id="PF00155">
    <property type="entry name" value="Aminotran_1_2"/>
    <property type="match status" value="1"/>
</dbReference>
<reference evidence="5 6" key="1">
    <citation type="submission" date="2020-02" db="EMBL/GenBank/DDBJ databases">
        <title>Complete genome sequence of the novel Campylobacter species Candidatus Campylobacter infans.</title>
        <authorList>
            <person name="Duim B."/>
            <person name="Zomer A."/>
            <person name="van der Graaf L."/>
            <person name="Wagenaar J."/>
        </authorList>
    </citation>
    <scope>NUCLEOTIDE SEQUENCE [LARGE SCALE GENOMIC DNA]</scope>
    <source>
        <strain evidence="5 6">19S00001</strain>
    </source>
</reference>
<dbReference type="Gene3D" id="3.90.1150.10">
    <property type="entry name" value="Aspartate Aminotransferase, domain 1"/>
    <property type="match status" value="1"/>
</dbReference>